<dbReference type="CDD" id="cd00586">
    <property type="entry name" value="4HBT"/>
    <property type="match status" value="1"/>
</dbReference>
<evidence type="ECO:0000256" key="1">
    <source>
        <dbReference type="ARBA" id="ARBA00005953"/>
    </source>
</evidence>
<dbReference type="SUPFAM" id="SSF54637">
    <property type="entry name" value="Thioesterase/thiol ester dehydrase-isomerase"/>
    <property type="match status" value="1"/>
</dbReference>
<evidence type="ECO:0000256" key="2">
    <source>
        <dbReference type="ARBA" id="ARBA00022801"/>
    </source>
</evidence>
<gene>
    <name evidence="3" type="ORF">Gotri_002783</name>
</gene>
<dbReference type="AlphaFoldDB" id="A0A7J9F9F2"/>
<dbReference type="PANTHER" id="PTHR31793:SF27">
    <property type="entry name" value="NOVEL THIOESTERASE SUPERFAMILY DOMAIN AND SAPOSIN A-TYPE DOMAIN CONTAINING PROTEIN (0610012H03RIK)"/>
    <property type="match status" value="1"/>
</dbReference>
<evidence type="ECO:0000313" key="4">
    <source>
        <dbReference type="Proteomes" id="UP000593568"/>
    </source>
</evidence>
<dbReference type="InterPro" id="IPR050563">
    <property type="entry name" value="4-hydroxybenzoyl-CoA_TE"/>
</dbReference>
<dbReference type="InterPro" id="IPR029069">
    <property type="entry name" value="HotDog_dom_sf"/>
</dbReference>
<evidence type="ECO:0000313" key="3">
    <source>
        <dbReference type="EMBL" id="MBA0781902.1"/>
    </source>
</evidence>
<reference evidence="3 4" key="1">
    <citation type="journal article" date="2019" name="Genome Biol. Evol.">
        <title>Insights into the evolution of the New World diploid cottons (Gossypium, subgenus Houzingenia) based on genome sequencing.</title>
        <authorList>
            <person name="Grover C.E."/>
            <person name="Arick M.A. 2nd"/>
            <person name="Thrash A."/>
            <person name="Conover J.L."/>
            <person name="Sanders W.S."/>
            <person name="Peterson D.G."/>
            <person name="Frelichowski J.E."/>
            <person name="Scheffler J.A."/>
            <person name="Scheffler B.E."/>
            <person name="Wendel J.F."/>
        </authorList>
    </citation>
    <scope>NUCLEOTIDE SEQUENCE [LARGE SCALE GENOMIC DNA]</scope>
    <source>
        <strain evidence="3">8</strain>
        <tissue evidence="3">Leaf</tissue>
    </source>
</reference>
<dbReference type="Gene3D" id="3.10.129.10">
    <property type="entry name" value="Hotdog Thioesterase"/>
    <property type="match status" value="1"/>
</dbReference>
<comment type="similarity">
    <text evidence="1">Belongs to the 4-hydroxybenzoyl-CoA thioesterase family.</text>
</comment>
<keyword evidence="2" id="KW-0378">Hydrolase</keyword>
<dbReference type="GO" id="GO:0016297">
    <property type="term" value="F:fatty acyl-[ACP] hydrolase activity"/>
    <property type="evidence" value="ECO:0007669"/>
    <property type="project" value="TreeGrafter"/>
</dbReference>
<dbReference type="Proteomes" id="UP000593568">
    <property type="component" value="Unassembled WGS sequence"/>
</dbReference>
<protein>
    <recommendedName>
        <fullName evidence="5">Thioesterase domain-containing protein</fullName>
    </recommendedName>
</protein>
<dbReference type="GO" id="GO:0009507">
    <property type="term" value="C:chloroplast"/>
    <property type="evidence" value="ECO:0007669"/>
    <property type="project" value="TreeGrafter"/>
</dbReference>
<dbReference type="PANTHER" id="PTHR31793">
    <property type="entry name" value="4-HYDROXYBENZOYL-COA THIOESTERASE FAMILY MEMBER"/>
    <property type="match status" value="1"/>
</dbReference>
<organism evidence="3 4">
    <name type="scientific">Gossypium trilobum</name>
    <dbReference type="NCBI Taxonomy" id="34281"/>
    <lineage>
        <taxon>Eukaryota</taxon>
        <taxon>Viridiplantae</taxon>
        <taxon>Streptophyta</taxon>
        <taxon>Embryophyta</taxon>
        <taxon>Tracheophyta</taxon>
        <taxon>Spermatophyta</taxon>
        <taxon>Magnoliopsida</taxon>
        <taxon>eudicotyledons</taxon>
        <taxon>Gunneridae</taxon>
        <taxon>Pentapetalae</taxon>
        <taxon>rosids</taxon>
        <taxon>malvids</taxon>
        <taxon>Malvales</taxon>
        <taxon>Malvaceae</taxon>
        <taxon>Malvoideae</taxon>
        <taxon>Gossypium</taxon>
    </lineage>
</organism>
<dbReference type="Pfam" id="PF13279">
    <property type="entry name" value="4HBT_2"/>
    <property type="match status" value="1"/>
</dbReference>
<dbReference type="EMBL" id="JABEZW010000012">
    <property type="protein sequence ID" value="MBA0781902.1"/>
    <property type="molecule type" value="Genomic_DNA"/>
</dbReference>
<sequence>MPLAVVDYEVDIEVLTMTFSLQFTLAVDSTLACSFCDEVAHTGDSLALSELSLKFLRPLRSGDKFVVKARISNSSGARLYFEYFIFKMPNEERVLEAKATVVWLDKNYRPARIHPEFRSKYVQFLRCKEPN</sequence>
<evidence type="ECO:0008006" key="5">
    <source>
        <dbReference type="Google" id="ProtNLM"/>
    </source>
</evidence>
<comment type="caution">
    <text evidence="3">The sequence shown here is derived from an EMBL/GenBank/DDBJ whole genome shotgun (WGS) entry which is preliminary data.</text>
</comment>
<proteinExistence type="inferred from homology"/>
<name>A0A7J9F9F2_9ROSI</name>
<keyword evidence="4" id="KW-1185">Reference proteome</keyword>
<accession>A0A7J9F9F2</accession>